<gene>
    <name evidence="1" type="ORF">AWB74_06789</name>
</gene>
<dbReference type="EMBL" id="FCOM02000050">
    <property type="protein sequence ID" value="SAL84009.1"/>
    <property type="molecule type" value="Genomic_DNA"/>
</dbReference>
<evidence type="ECO:0000313" key="2">
    <source>
        <dbReference type="Proteomes" id="UP000055019"/>
    </source>
</evidence>
<organism evidence="1 2">
    <name type="scientific">Caballeronia arvi</name>
    <dbReference type="NCBI Taxonomy" id="1777135"/>
    <lineage>
        <taxon>Bacteria</taxon>
        <taxon>Pseudomonadati</taxon>
        <taxon>Pseudomonadota</taxon>
        <taxon>Betaproteobacteria</taxon>
        <taxon>Burkholderiales</taxon>
        <taxon>Burkholderiaceae</taxon>
        <taxon>Caballeronia</taxon>
    </lineage>
</organism>
<accession>A0A158KTF0</accession>
<dbReference type="AlphaFoldDB" id="A0A158KTF0"/>
<keyword evidence="2" id="KW-1185">Reference proteome</keyword>
<evidence type="ECO:0000313" key="1">
    <source>
        <dbReference type="EMBL" id="SAL84009.1"/>
    </source>
</evidence>
<name>A0A158KTF0_9BURK</name>
<proteinExistence type="predicted"/>
<protein>
    <submittedName>
        <fullName evidence="1">Uncharacterized protein</fullName>
    </submittedName>
</protein>
<reference evidence="1" key="1">
    <citation type="submission" date="2016-01" db="EMBL/GenBank/DDBJ databases">
        <authorList>
            <person name="Peeters C."/>
        </authorList>
    </citation>
    <scope>NUCLEOTIDE SEQUENCE [LARGE SCALE GENOMIC DNA]</scope>
    <source>
        <strain evidence="1">LMG 29317</strain>
    </source>
</reference>
<dbReference type="Proteomes" id="UP000055019">
    <property type="component" value="Unassembled WGS sequence"/>
</dbReference>
<sequence>MKNDSVTVNKNFEDLYLLIAPGTFYNLLQAHHRFPSPAPFALIDARRNGILVSGIRKRKRFPK</sequence>
<comment type="caution">
    <text evidence="1">The sequence shown here is derived from an EMBL/GenBank/DDBJ whole genome shotgun (WGS) entry which is preliminary data.</text>
</comment>